<sequence>MNDNGGKPRRMEDVLEFAQFVKMDRPVIQVSKYYYQLLGLVALQRFANTSVLYEIFWDKWKSTPTGSR</sequence>
<organism evidence="1 2">
    <name type="scientific">Parelaphostrongylus tenuis</name>
    <name type="common">Meningeal worm</name>
    <dbReference type="NCBI Taxonomy" id="148309"/>
    <lineage>
        <taxon>Eukaryota</taxon>
        <taxon>Metazoa</taxon>
        <taxon>Ecdysozoa</taxon>
        <taxon>Nematoda</taxon>
        <taxon>Chromadorea</taxon>
        <taxon>Rhabditida</taxon>
        <taxon>Rhabditina</taxon>
        <taxon>Rhabditomorpha</taxon>
        <taxon>Strongyloidea</taxon>
        <taxon>Metastrongylidae</taxon>
        <taxon>Parelaphostrongylus</taxon>
    </lineage>
</organism>
<evidence type="ECO:0000313" key="2">
    <source>
        <dbReference type="Proteomes" id="UP001196413"/>
    </source>
</evidence>
<name>A0AAD5N5I0_PARTN</name>
<reference evidence="1" key="1">
    <citation type="submission" date="2021-06" db="EMBL/GenBank/DDBJ databases">
        <title>Parelaphostrongylus tenuis whole genome reference sequence.</title>
        <authorList>
            <person name="Garwood T.J."/>
            <person name="Larsen P.A."/>
            <person name="Fountain-Jones N.M."/>
            <person name="Garbe J.R."/>
            <person name="Macchietto M.G."/>
            <person name="Kania S.A."/>
            <person name="Gerhold R.W."/>
            <person name="Richards J.E."/>
            <person name="Wolf T.M."/>
        </authorList>
    </citation>
    <scope>NUCLEOTIDE SEQUENCE</scope>
    <source>
        <strain evidence="1">MNPRO001-30</strain>
        <tissue evidence="1">Meninges</tissue>
    </source>
</reference>
<dbReference type="EMBL" id="JAHQIW010004394">
    <property type="protein sequence ID" value="KAJ1362212.1"/>
    <property type="molecule type" value="Genomic_DNA"/>
</dbReference>
<dbReference type="AlphaFoldDB" id="A0AAD5N5I0"/>
<evidence type="ECO:0000313" key="1">
    <source>
        <dbReference type="EMBL" id="KAJ1362212.1"/>
    </source>
</evidence>
<comment type="caution">
    <text evidence="1">The sequence shown here is derived from an EMBL/GenBank/DDBJ whole genome shotgun (WGS) entry which is preliminary data.</text>
</comment>
<keyword evidence="2" id="KW-1185">Reference proteome</keyword>
<gene>
    <name evidence="1" type="ORF">KIN20_021687</name>
</gene>
<proteinExistence type="predicted"/>
<dbReference type="Proteomes" id="UP001196413">
    <property type="component" value="Unassembled WGS sequence"/>
</dbReference>
<protein>
    <submittedName>
        <fullName evidence="1">Uncharacterized protein</fullName>
    </submittedName>
</protein>
<accession>A0AAD5N5I0</accession>